<dbReference type="AlphaFoldDB" id="A0A120G776"/>
<protein>
    <submittedName>
        <fullName evidence="1">Uncharacterized protein</fullName>
    </submittedName>
</protein>
<accession>A0A120G776</accession>
<evidence type="ECO:0000313" key="2">
    <source>
        <dbReference type="Proteomes" id="UP000061348"/>
    </source>
</evidence>
<evidence type="ECO:0000313" key="1">
    <source>
        <dbReference type="EMBL" id="KWV86803.1"/>
    </source>
</evidence>
<name>A0A120G776_PSEFL</name>
<gene>
    <name evidence="1" type="ORF">PFLmoz3_03540</name>
</gene>
<reference evidence="1 2" key="1">
    <citation type="submission" date="2015-05" db="EMBL/GenBank/DDBJ databases">
        <title>A genomic and transcriptomic approach to investigate the blue pigment phenotype in Pseudomonas fluorescens.</title>
        <authorList>
            <person name="Andreani N.A."/>
            <person name="Cardazzo B."/>
        </authorList>
    </citation>
    <scope>NUCLEOTIDE SEQUENCE [LARGE SCALE GENOMIC DNA]</scope>
    <source>
        <strain evidence="1 2">Ps_22</strain>
    </source>
</reference>
<dbReference type="Proteomes" id="UP000061348">
    <property type="component" value="Unassembled WGS sequence"/>
</dbReference>
<sequence length="124" mass="13838">MRCWATNAFSSSSNGFMIAGSPWISYGPFSSIRRIPLSLTLPATIPENARRRLAANSWGGSAWLSCRLAMFSWVGSNGRWKPSSIFSSQLKWNASLRSRRNCFTALRPVVIWRATSAGSSMMIW</sequence>
<organism evidence="1 2">
    <name type="scientific">Pseudomonas fluorescens</name>
    <dbReference type="NCBI Taxonomy" id="294"/>
    <lineage>
        <taxon>Bacteria</taxon>
        <taxon>Pseudomonadati</taxon>
        <taxon>Pseudomonadota</taxon>
        <taxon>Gammaproteobacteria</taxon>
        <taxon>Pseudomonadales</taxon>
        <taxon>Pseudomonadaceae</taxon>
        <taxon>Pseudomonas</taxon>
    </lineage>
</organism>
<proteinExistence type="predicted"/>
<comment type="caution">
    <text evidence="1">The sequence shown here is derived from an EMBL/GenBank/DDBJ whole genome shotgun (WGS) entry which is preliminary data.</text>
</comment>
<dbReference type="EMBL" id="LCYA01000087">
    <property type="protein sequence ID" value="KWV86803.1"/>
    <property type="molecule type" value="Genomic_DNA"/>
</dbReference>